<comment type="subcellular location">
    <subcellularLocation>
        <location evidence="1">Membrane</location>
        <topology evidence="1">Multi-pass membrane protein</topology>
    </subcellularLocation>
</comment>
<feature type="transmembrane region" description="Helical" evidence="5">
    <location>
        <begin position="184"/>
        <end position="202"/>
    </location>
</feature>
<evidence type="ECO:0000256" key="4">
    <source>
        <dbReference type="ARBA" id="ARBA00023136"/>
    </source>
</evidence>
<organism evidence="6 7">
    <name type="scientific">Comamonas odontotermitis</name>
    <dbReference type="NCBI Taxonomy" id="379895"/>
    <lineage>
        <taxon>Bacteria</taxon>
        <taxon>Pseudomonadati</taxon>
        <taxon>Pseudomonadota</taxon>
        <taxon>Betaproteobacteria</taxon>
        <taxon>Burkholderiales</taxon>
        <taxon>Comamonadaceae</taxon>
        <taxon>Comamonas</taxon>
    </lineage>
</organism>
<dbReference type="SUPFAM" id="SSF103481">
    <property type="entry name" value="Multidrug resistance efflux transporter EmrE"/>
    <property type="match status" value="1"/>
</dbReference>
<name>A0ABR6RHA0_9BURK</name>
<evidence type="ECO:0000256" key="5">
    <source>
        <dbReference type="SAM" id="Phobius"/>
    </source>
</evidence>
<dbReference type="InterPro" id="IPR037185">
    <property type="entry name" value="EmrE-like"/>
</dbReference>
<dbReference type="EMBL" id="JACHKZ010000015">
    <property type="protein sequence ID" value="MBB6578526.1"/>
    <property type="molecule type" value="Genomic_DNA"/>
</dbReference>
<dbReference type="PANTHER" id="PTHR22911">
    <property type="entry name" value="ACYL-MALONYL CONDENSING ENZYME-RELATED"/>
    <property type="match status" value="1"/>
</dbReference>
<feature type="transmembrane region" description="Helical" evidence="5">
    <location>
        <begin position="91"/>
        <end position="112"/>
    </location>
</feature>
<dbReference type="Proteomes" id="UP000562492">
    <property type="component" value="Unassembled WGS sequence"/>
</dbReference>
<feature type="transmembrane region" description="Helical" evidence="5">
    <location>
        <begin position="242"/>
        <end position="265"/>
    </location>
</feature>
<protein>
    <submittedName>
        <fullName evidence="6">Drug/metabolite transporter (DMT)-like permease</fullName>
    </submittedName>
</protein>
<evidence type="ECO:0000313" key="6">
    <source>
        <dbReference type="EMBL" id="MBB6578526.1"/>
    </source>
</evidence>
<evidence type="ECO:0000256" key="3">
    <source>
        <dbReference type="ARBA" id="ARBA00022989"/>
    </source>
</evidence>
<keyword evidence="7" id="KW-1185">Reference proteome</keyword>
<feature type="transmembrane region" description="Helical" evidence="5">
    <location>
        <begin position="151"/>
        <end position="172"/>
    </location>
</feature>
<evidence type="ECO:0000256" key="2">
    <source>
        <dbReference type="ARBA" id="ARBA00022692"/>
    </source>
</evidence>
<reference evidence="6 7" key="1">
    <citation type="submission" date="2020-08" db="EMBL/GenBank/DDBJ databases">
        <title>Functional genomics of gut bacteria from endangered species of beetles.</title>
        <authorList>
            <person name="Carlos-Shanley C."/>
        </authorList>
    </citation>
    <scope>NUCLEOTIDE SEQUENCE [LARGE SCALE GENOMIC DNA]</scope>
    <source>
        <strain evidence="6 7">S00124</strain>
    </source>
</reference>
<proteinExistence type="predicted"/>
<comment type="caution">
    <text evidence="6">The sequence shown here is derived from an EMBL/GenBank/DDBJ whole genome shotgun (WGS) entry which is preliminary data.</text>
</comment>
<gene>
    <name evidence="6" type="ORF">HNP33_002608</name>
</gene>
<dbReference type="RefSeq" id="WP_184709054.1">
    <property type="nucleotide sequence ID" value="NZ_JACHKZ010000015.1"/>
</dbReference>
<evidence type="ECO:0000313" key="7">
    <source>
        <dbReference type="Proteomes" id="UP000562492"/>
    </source>
</evidence>
<feature type="transmembrane region" description="Helical" evidence="5">
    <location>
        <begin position="271"/>
        <end position="290"/>
    </location>
</feature>
<keyword evidence="4 5" id="KW-0472">Membrane</keyword>
<evidence type="ECO:0000256" key="1">
    <source>
        <dbReference type="ARBA" id="ARBA00004141"/>
    </source>
</evidence>
<dbReference type="PANTHER" id="PTHR22911:SF6">
    <property type="entry name" value="SOLUTE CARRIER FAMILY 35 MEMBER G1"/>
    <property type="match status" value="1"/>
</dbReference>
<feature type="transmembrane region" description="Helical" evidence="5">
    <location>
        <begin position="29"/>
        <end position="48"/>
    </location>
</feature>
<accession>A0ABR6RHA0</accession>
<keyword evidence="3 5" id="KW-1133">Transmembrane helix</keyword>
<sequence length="293" mass="31380">MQALWMVAAAFCFALMGVCIKFASAHYNAAEIIFYRGLISMALLWWLARRKSITLGTQYPLMHAWRSFIGVLSMGFWFYSIGKLPLATAMTLNYMSSLWIAAFVVGGALMAWRPKAAGDQPALNIPLVLTVLIGFAGVLLMLRPSMDAEQLFAGIIGLLSGLMSAFAYMQVVALSRIGESEQRVVFYFAVGSAVAGGLTMLFTGASPFPGWPALWHIPIGILATAGQLFMTMAYASAITRRATLVVANLQYSGIVFGGLASIVVFGDQIPAIGWIGMALIVGSGIAATVLRKG</sequence>
<feature type="transmembrane region" description="Helical" evidence="5">
    <location>
        <begin position="60"/>
        <end position="79"/>
    </location>
</feature>
<keyword evidence="2 5" id="KW-0812">Transmembrane</keyword>
<feature type="transmembrane region" description="Helical" evidence="5">
    <location>
        <begin position="214"/>
        <end position="235"/>
    </location>
</feature>
<feature type="transmembrane region" description="Helical" evidence="5">
    <location>
        <begin position="124"/>
        <end position="145"/>
    </location>
</feature>